<dbReference type="GO" id="GO:0005615">
    <property type="term" value="C:extracellular space"/>
    <property type="evidence" value="ECO:0007669"/>
    <property type="project" value="TreeGrafter"/>
</dbReference>
<feature type="transmembrane region" description="Helical" evidence="2">
    <location>
        <begin position="12"/>
        <end position="34"/>
    </location>
</feature>
<dbReference type="AlphaFoldDB" id="A0A8S4NGZ0"/>
<dbReference type="InterPro" id="IPR051077">
    <property type="entry name" value="Ca-dependent_lectin"/>
</dbReference>
<accession>A0A8S4NGZ0</accession>
<evidence type="ECO:0000256" key="1">
    <source>
        <dbReference type="SAM" id="MobiDB-lite"/>
    </source>
</evidence>
<evidence type="ECO:0000256" key="2">
    <source>
        <dbReference type="SAM" id="Phobius"/>
    </source>
</evidence>
<dbReference type="InterPro" id="IPR008160">
    <property type="entry name" value="Collagen"/>
</dbReference>
<sequence>MKMESKEKMYLFSTAFFAVVVAIISLVCTMVLFVELQKQNRGSMPILENDEFLKVRNELSTVQDEFFKMKENFLNEIKELNIRIGTLETEALHWTNKANNMDINEEYNVTRIIRGKREATAAVQAGNIYGRDGRDGRMGPSGPPGPQGKSGPQGPPGPQGLAGRDGRDGNSGQSQWANDISRLLEQLHHDVTNKSRSSGIQSPPGQPGHSNGGAVYVRWGRTTCPDTTENVYSGIMGKSHYTHTGSGGNYLCLPREPEWGKTTAGEQSGAFIYGVEYQVSNSNNPFLTDNFPDPTKPATWLHNHDAVCAVCRVPDRSSHFMLPAMKTCPDSWTKEYNGYLMSQHYTHQHSEFICIDEAPEADAAGHEDKDGGLLYVVEAKCGSLPCPSYQHHMELTCAVCTK</sequence>
<reference evidence="3" key="1">
    <citation type="submission" date="2022-03" db="EMBL/GenBank/DDBJ databases">
        <authorList>
            <person name="Martin C."/>
        </authorList>
    </citation>
    <scope>NUCLEOTIDE SEQUENCE</scope>
</reference>
<keyword evidence="2" id="KW-0812">Transmembrane</keyword>
<feature type="region of interest" description="Disordered" evidence="1">
    <location>
        <begin position="125"/>
        <end position="175"/>
    </location>
</feature>
<dbReference type="PANTHER" id="PTHR24024:SF18">
    <property type="entry name" value="SHORT-CHAIN COLLAGEN C4-LIKE"/>
    <property type="match status" value="1"/>
</dbReference>
<dbReference type="OrthoDB" id="6022730at2759"/>
<feature type="region of interest" description="Disordered" evidence="1">
    <location>
        <begin position="192"/>
        <end position="214"/>
    </location>
</feature>
<evidence type="ECO:0000313" key="3">
    <source>
        <dbReference type="EMBL" id="CAH1779897.1"/>
    </source>
</evidence>
<keyword evidence="4" id="KW-1185">Reference proteome</keyword>
<dbReference type="PANTHER" id="PTHR24024">
    <property type="entry name" value="PULMONARY SURFACTANT-ASSOCIATED PROTEIN A"/>
    <property type="match status" value="1"/>
</dbReference>
<dbReference type="EMBL" id="CAIIXF020000003">
    <property type="protein sequence ID" value="CAH1779897.1"/>
    <property type="molecule type" value="Genomic_DNA"/>
</dbReference>
<organism evidence="3 4">
    <name type="scientific">Owenia fusiformis</name>
    <name type="common">Polychaete worm</name>
    <dbReference type="NCBI Taxonomy" id="6347"/>
    <lineage>
        <taxon>Eukaryota</taxon>
        <taxon>Metazoa</taxon>
        <taxon>Spiralia</taxon>
        <taxon>Lophotrochozoa</taxon>
        <taxon>Annelida</taxon>
        <taxon>Polychaeta</taxon>
        <taxon>Sedentaria</taxon>
        <taxon>Canalipalpata</taxon>
        <taxon>Sabellida</taxon>
        <taxon>Oweniida</taxon>
        <taxon>Oweniidae</taxon>
        <taxon>Owenia</taxon>
    </lineage>
</organism>
<feature type="compositionally biased region" description="Polar residues" evidence="1">
    <location>
        <begin position="194"/>
        <end position="203"/>
    </location>
</feature>
<gene>
    <name evidence="3" type="ORF">OFUS_LOCUS6657</name>
</gene>
<dbReference type="Pfam" id="PF01391">
    <property type="entry name" value="Collagen"/>
    <property type="match status" value="1"/>
</dbReference>
<protein>
    <submittedName>
        <fullName evidence="3">Uncharacterized protein</fullName>
    </submittedName>
</protein>
<name>A0A8S4NGZ0_OWEFU</name>
<dbReference type="Proteomes" id="UP000749559">
    <property type="component" value="Unassembled WGS sequence"/>
</dbReference>
<evidence type="ECO:0000313" key="4">
    <source>
        <dbReference type="Proteomes" id="UP000749559"/>
    </source>
</evidence>
<comment type="caution">
    <text evidence="3">The sequence shown here is derived from an EMBL/GenBank/DDBJ whole genome shotgun (WGS) entry which is preliminary data.</text>
</comment>
<proteinExistence type="predicted"/>
<keyword evidence="2" id="KW-0472">Membrane</keyword>
<keyword evidence="2" id="KW-1133">Transmembrane helix</keyword>